<accession>A0A382JEB4</accession>
<dbReference type="AlphaFoldDB" id="A0A382JEB4"/>
<gene>
    <name evidence="1" type="ORF">METZ01_LOCUS263344</name>
</gene>
<organism evidence="1">
    <name type="scientific">marine metagenome</name>
    <dbReference type="NCBI Taxonomy" id="408172"/>
    <lineage>
        <taxon>unclassified sequences</taxon>
        <taxon>metagenomes</taxon>
        <taxon>ecological metagenomes</taxon>
    </lineage>
</organism>
<reference evidence="1" key="1">
    <citation type="submission" date="2018-05" db="EMBL/GenBank/DDBJ databases">
        <authorList>
            <person name="Lanie J.A."/>
            <person name="Ng W.-L."/>
            <person name="Kazmierczak K.M."/>
            <person name="Andrzejewski T.M."/>
            <person name="Davidsen T.M."/>
            <person name="Wayne K.J."/>
            <person name="Tettelin H."/>
            <person name="Glass J.I."/>
            <person name="Rusch D."/>
            <person name="Podicherti R."/>
            <person name="Tsui H.-C.T."/>
            <person name="Winkler M.E."/>
        </authorList>
    </citation>
    <scope>NUCLEOTIDE SEQUENCE</scope>
</reference>
<evidence type="ECO:0000313" key="1">
    <source>
        <dbReference type="EMBL" id="SVC10490.1"/>
    </source>
</evidence>
<dbReference type="EMBL" id="UINC01073818">
    <property type="protein sequence ID" value="SVC10490.1"/>
    <property type="molecule type" value="Genomic_DNA"/>
</dbReference>
<name>A0A382JEB4_9ZZZZ</name>
<sequence length="58" mass="6325">MVGGVGGGGIRGQGNKIIRKVGQGNKMSYGLGHLDTFPNRNDLSWCLISLVFREFYPL</sequence>
<proteinExistence type="predicted"/>
<protein>
    <submittedName>
        <fullName evidence="1">Uncharacterized protein</fullName>
    </submittedName>
</protein>